<evidence type="ECO:0000256" key="1">
    <source>
        <dbReference type="SAM" id="MobiDB-lite"/>
    </source>
</evidence>
<organism evidence="2 3">
    <name type="scientific">Streptomyces chattanoogensis</name>
    <dbReference type="NCBI Taxonomy" id="66876"/>
    <lineage>
        <taxon>Bacteria</taxon>
        <taxon>Bacillati</taxon>
        <taxon>Actinomycetota</taxon>
        <taxon>Actinomycetes</taxon>
        <taxon>Kitasatosporales</taxon>
        <taxon>Streptomycetaceae</taxon>
        <taxon>Streptomyces</taxon>
    </lineage>
</organism>
<name>A0A0N0H1C6_9ACTN</name>
<dbReference type="EMBL" id="LGKG01000101">
    <property type="protein sequence ID" value="KPC64381.1"/>
    <property type="molecule type" value="Genomic_DNA"/>
</dbReference>
<evidence type="ECO:0000313" key="2">
    <source>
        <dbReference type="EMBL" id="KPC64381.1"/>
    </source>
</evidence>
<keyword evidence="3" id="KW-1185">Reference proteome</keyword>
<protein>
    <submittedName>
        <fullName evidence="2">Uncharacterized protein</fullName>
    </submittedName>
</protein>
<gene>
    <name evidence="2" type="ORF">ADL29_12835</name>
</gene>
<proteinExistence type="predicted"/>
<feature type="region of interest" description="Disordered" evidence="1">
    <location>
        <begin position="223"/>
        <end position="244"/>
    </location>
</feature>
<dbReference type="AlphaFoldDB" id="A0A0N0H1C6"/>
<reference evidence="3" key="1">
    <citation type="submission" date="2015-07" db="EMBL/GenBank/DDBJ databases">
        <authorList>
            <person name="Ju K.-S."/>
            <person name="Doroghazi J.R."/>
            <person name="Metcalf W.W."/>
        </authorList>
    </citation>
    <scope>NUCLEOTIDE SEQUENCE [LARGE SCALE GENOMIC DNA]</scope>
    <source>
        <strain evidence="3">NRRL ISP-5002</strain>
    </source>
</reference>
<sequence length="244" mass="26620">MGLVISFDGIPITQCAGIAHVTVQARAKRGNTEESEWGAEHRLVVVKTAWRKTVVPAPPLTCFHGDRSSYPAGPVSAGSPVVLNWDGPTAAVFGVQYFHDAYPVEKVKDGLKNLAVAGGTDVFLYEIGLPESRVPDTAGDLLSDGEARQYGQGADAFWAYRAEGMVWLPACLSAVNDTRQYVLPSAIRSQLVKDTTLAVRFRCLNGGMVRQERTTTTLNVDQPQLLHTPPHRGPHRGRHWHAEL</sequence>
<dbReference type="PATRIC" id="fig|66876.3.peg.2829"/>
<accession>A0A0N0H1C6</accession>
<feature type="compositionally biased region" description="Basic residues" evidence="1">
    <location>
        <begin position="229"/>
        <end position="244"/>
    </location>
</feature>
<comment type="caution">
    <text evidence="2">The sequence shown here is derived from an EMBL/GenBank/DDBJ whole genome shotgun (WGS) entry which is preliminary data.</text>
</comment>
<evidence type="ECO:0000313" key="3">
    <source>
        <dbReference type="Proteomes" id="UP000037982"/>
    </source>
</evidence>
<dbReference type="Proteomes" id="UP000037982">
    <property type="component" value="Unassembled WGS sequence"/>
</dbReference>